<dbReference type="EMBL" id="RKQT01000001">
    <property type="protein sequence ID" value="RPE95799.1"/>
    <property type="molecule type" value="Genomic_DNA"/>
</dbReference>
<keyword evidence="1" id="KW-0732">Signal</keyword>
<dbReference type="Proteomes" id="UP000502287">
    <property type="component" value="Chromosome"/>
</dbReference>
<dbReference type="SUPFAM" id="SSF53300">
    <property type="entry name" value="vWA-like"/>
    <property type="match status" value="1"/>
</dbReference>
<evidence type="ECO:0000313" key="5">
    <source>
        <dbReference type="Proteomes" id="UP000276901"/>
    </source>
</evidence>
<dbReference type="InterPro" id="IPR036465">
    <property type="entry name" value="vWFA_dom_sf"/>
</dbReference>
<dbReference type="InterPro" id="IPR002035">
    <property type="entry name" value="VWF_A"/>
</dbReference>
<feature type="chain" id="PRO_5042226320" description="VWFA domain-containing protein" evidence="1">
    <location>
        <begin position="19"/>
        <end position="236"/>
    </location>
</feature>
<evidence type="ECO:0000256" key="1">
    <source>
        <dbReference type="SAM" id="SignalP"/>
    </source>
</evidence>
<feature type="domain" description="VWFA" evidence="2">
    <location>
        <begin position="29"/>
        <end position="227"/>
    </location>
</feature>
<sequence length="236" mass="26717">MKKFILFCLLFCGVTAKAHEISAPLVDTQLVFILDRSGSMGGLESDTIGGFNAMLEKQKKEKGLAFVTTVLFDHKYELLHNRIPLEKVSPITEKEYFVRGNTALLDAIGKTIVNVKQQQKASEKMKSERVLFVIITDGMENASQEFKLDKVKQLITEQQKKQEWEFLFLGANIDAINTAESFGIDKSRAVEYISDSQGTQMNYKAVNSAVQEVRRGKQLDESWKAEIEADVKERKK</sequence>
<evidence type="ECO:0000313" key="4">
    <source>
        <dbReference type="EMBL" id="RPE95799.1"/>
    </source>
</evidence>
<reference evidence="4 5" key="2">
    <citation type="submission" date="2018-11" db="EMBL/GenBank/DDBJ databases">
        <title>Genomic Encyclopedia of Type Strains, Phase IV (KMG-IV): sequencing the most valuable type-strain genomes for metagenomic binning, comparative biology and taxonomic classification.</title>
        <authorList>
            <person name="Goeker M."/>
        </authorList>
    </citation>
    <scope>NUCLEOTIDE SEQUENCE [LARGE SCALE GENOMIC DNA]</scope>
    <source>
        <strain evidence="4 5">DSM 25797</strain>
    </source>
</reference>
<reference evidence="3 6" key="1">
    <citation type="submission" date="2016-03" db="EMBL/GenBank/DDBJ databases">
        <authorList>
            <person name="Hansen M.J."/>
            <person name="Bojesen A.M."/>
            <person name="Planet P."/>
        </authorList>
    </citation>
    <scope>NUCLEOTIDE SEQUENCE [LARGE SCALE GENOMIC DNA]</scope>
    <source>
        <strain evidence="3 6">HPA 21</strain>
    </source>
</reference>
<proteinExistence type="predicted"/>
<dbReference type="KEGG" id="fcl:A4G17_09900"/>
<feature type="signal peptide" evidence="1">
    <location>
        <begin position="1"/>
        <end position="18"/>
    </location>
</feature>
<dbReference type="Gene3D" id="3.40.50.410">
    <property type="entry name" value="von Willebrand factor, type A domain"/>
    <property type="match status" value="1"/>
</dbReference>
<organism evidence="3 6">
    <name type="scientific">Frederiksenia canicola</name>
    <dbReference type="NCBI Taxonomy" id="123824"/>
    <lineage>
        <taxon>Bacteria</taxon>
        <taxon>Pseudomonadati</taxon>
        <taxon>Pseudomonadota</taxon>
        <taxon>Gammaproteobacteria</taxon>
        <taxon>Pasteurellales</taxon>
        <taxon>Pasteurellaceae</taxon>
        <taxon>Frederiksenia</taxon>
    </lineage>
</organism>
<dbReference type="EMBL" id="CP015029">
    <property type="protein sequence ID" value="QIM65740.1"/>
    <property type="molecule type" value="Genomic_DNA"/>
</dbReference>
<protein>
    <recommendedName>
        <fullName evidence="2">VWFA domain-containing protein</fullName>
    </recommendedName>
</protein>
<name>A0AAE6X6H2_9PAST</name>
<accession>A0AAE6X6H2</accession>
<dbReference type="AlphaFoldDB" id="A0AAE6X6H2"/>
<dbReference type="PROSITE" id="PS50234">
    <property type="entry name" value="VWFA"/>
    <property type="match status" value="1"/>
</dbReference>
<dbReference type="RefSeq" id="WP_123955734.1">
    <property type="nucleotide sequence ID" value="NZ_CP015029.1"/>
</dbReference>
<evidence type="ECO:0000259" key="2">
    <source>
        <dbReference type="PROSITE" id="PS50234"/>
    </source>
</evidence>
<evidence type="ECO:0000313" key="3">
    <source>
        <dbReference type="EMBL" id="QIM65740.1"/>
    </source>
</evidence>
<evidence type="ECO:0000313" key="6">
    <source>
        <dbReference type="Proteomes" id="UP000502287"/>
    </source>
</evidence>
<keyword evidence="5" id="KW-1185">Reference proteome</keyword>
<dbReference type="Proteomes" id="UP000276901">
    <property type="component" value="Unassembled WGS sequence"/>
</dbReference>
<gene>
    <name evidence="3" type="ORF">A4G17_09900</name>
    <name evidence="4" type="ORF">EDC49_0175</name>
</gene>